<keyword evidence="2" id="KW-0732">Signal</keyword>
<feature type="region of interest" description="Disordered" evidence="1">
    <location>
        <begin position="135"/>
        <end position="276"/>
    </location>
</feature>
<evidence type="ECO:0000313" key="4">
    <source>
        <dbReference type="EMBL" id="PTB16844.1"/>
    </source>
</evidence>
<name>A0A2T3XJY0_9BURK</name>
<evidence type="ECO:0000313" key="5">
    <source>
        <dbReference type="Proteomes" id="UP000240638"/>
    </source>
</evidence>
<dbReference type="EMBL" id="PYUC01000028">
    <property type="protein sequence ID" value="PTB16844.1"/>
    <property type="molecule type" value="Genomic_DNA"/>
</dbReference>
<dbReference type="Pfam" id="PF08239">
    <property type="entry name" value="SH3_3"/>
    <property type="match status" value="1"/>
</dbReference>
<dbReference type="InterPro" id="IPR003646">
    <property type="entry name" value="SH3-like_bac-type"/>
</dbReference>
<comment type="caution">
    <text evidence="4">The sequence shown here is derived from an EMBL/GenBank/DDBJ whole genome shotgun (WGS) entry which is preliminary data.</text>
</comment>
<feature type="signal peptide" evidence="2">
    <location>
        <begin position="1"/>
        <end position="25"/>
    </location>
</feature>
<feature type="compositionally biased region" description="Low complexity" evidence="1">
    <location>
        <begin position="233"/>
        <end position="251"/>
    </location>
</feature>
<dbReference type="Proteomes" id="UP000240638">
    <property type="component" value="Unassembled WGS sequence"/>
</dbReference>
<protein>
    <submittedName>
        <fullName evidence="4">Peptide-binding protein</fullName>
    </submittedName>
</protein>
<dbReference type="RefSeq" id="WP_107154376.1">
    <property type="nucleotide sequence ID" value="NZ_PYUC01000028.1"/>
</dbReference>
<dbReference type="AlphaFoldDB" id="A0A2T3XJY0"/>
<sequence length="276" mass="29803">MQRDFAIRAVAAGVGLLVLSGTAPAQTQAYTNAPIDIYAGPAPDYPIVAQVQEGSELTVIGCVEDYSWCDVAAPGLRGWAYGGYLSYPYQGTEVPVMTYGATIGMPIVVFSLDSYWGHHYRDRPWYRDEARWANHPRPERGVRPPERRDVDRPPAPRPEEREAPTYGRTPGVPPPPVRGGPPQGEAQPRYARPMEQPSPRAVEPQPQPRPQVQPQPPVGRGVQPGEPPSRATGGPQMRPGPAPGAMAAPSGRFEERGGQAGGRGGEREEGPGQSNH</sequence>
<dbReference type="Gene3D" id="2.30.30.40">
    <property type="entry name" value="SH3 Domains"/>
    <property type="match status" value="1"/>
</dbReference>
<evidence type="ECO:0000256" key="2">
    <source>
        <dbReference type="SAM" id="SignalP"/>
    </source>
</evidence>
<feature type="domain" description="SH3b" evidence="3">
    <location>
        <begin position="37"/>
        <end position="86"/>
    </location>
</feature>
<reference evidence="4 5" key="1">
    <citation type="submission" date="2018-03" db="EMBL/GenBank/DDBJ databases">
        <title>Whole genome analyses suggest that Burkholderia sensu lato contains two further novel genera in the rhizoxinica-symbiotica group Mycetohabitans gen. nov., and Trinickia gen. nov.: implications for the evolution of diazotrophy and nodulation in the Burkholderiaceae.</title>
        <authorList>
            <person name="Estrada De Los Santos P."/>
            <person name="Palmer M."/>
            <person name="Chavez-Ramirez B."/>
            <person name="Steenkamp E.T."/>
            <person name="Hirsch A.M."/>
            <person name="Manyaka P."/>
            <person name="Maluk M."/>
            <person name="Lafos M."/>
            <person name="Crook M."/>
            <person name="Gross E."/>
            <person name="Simon M.F."/>
            <person name="Bueno Dos Reis Junior F."/>
            <person name="Poole P.S."/>
            <person name="Venter S.N."/>
            <person name="James E.K."/>
        </authorList>
    </citation>
    <scope>NUCLEOTIDE SEQUENCE [LARGE SCALE GENOMIC DNA]</scope>
    <source>
        <strain evidence="4 5">JPY-366</strain>
    </source>
</reference>
<feature type="compositionally biased region" description="Basic and acidic residues" evidence="1">
    <location>
        <begin position="135"/>
        <end position="163"/>
    </location>
</feature>
<gene>
    <name evidence="4" type="ORF">C9I57_31240</name>
</gene>
<feature type="compositionally biased region" description="Pro residues" evidence="1">
    <location>
        <begin position="205"/>
        <end position="217"/>
    </location>
</feature>
<feature type="chain" id="PRO_5015768811" evidence="2">
    <location>
        <begin position="26"/>
        <end position="276"/>
    </location>
</feature>
<evidence type="ECO:0000259" key="3">
    <source>
        <dbReference type="Pfam" id="PF08239"/>
    </source>
</evidence>
<organism evidence="4 5">
    <name type="scientific">Trinickia symbiotica</name>
    <dbReference type="NCBI Taxonomy" id="863227"/>
    <lineage>
        <taxon>Bacteria</taxon>
        <taxon>Pseudomonadati</taxon>
        <taxon>Pseudomonadota</taxon>
        <taxon>Betaproteobacteria</taxon>
        <taxon>Burkholderiales</taxon>
        <taxon>Burkholderiaceae</taxon>
        <taxon>Trinickia</taxon>
    </lineage>
</organism>
<proteinExistence type="predicted"/>
<accession>A0A2T3XJY0</accession>
<evidence type="ECO:0000256" key="1">
    <source>
        <dbReference type="SAM" id="MobiDB-lite"/>
    </source>
</evidence>